<protein>
    <recommendedName>
        <fullName evidence="2">Phage protein</fullName>
    </recommendedName>
</protein>
<reference evidence="1" key="1">
    <citation type="journal article" date="2021" name="Proc. Natl. Acad. Sci. U.S.A.">
        <title>A Catalog of Tens of Thousands of Viruses from Human Metagenomes Reveals Hidden Associations with Chronic Diseases.</title>
        <authorList>
            <person name="Tisza M.J."/>
            <person name="Buck C.B."/>
        </authorList>
    </citation>
    <scope>NUCLEOTIDE SEQUENCE</scope>
    <source>
        <strain evidence="1">CtWWc42</strain>
    </source>
</reference>
<dbReference type="InterPro" id="IPR054052">
    <property type="entry name" value="Y16Q-like"/>
</dbReference>
<evidence type="ECO:0000313" key="1">
    <source>
        <dbReference type="EMBL" id="DAE25266.1"/>
    </source>
</evidence>
<sequence>MELIDTIDLMTSDDYKDRFMAEYYQVKIRYQKLKSILDKYEEGTLDFEPSCSISLLMIQRDIMEDYLNVLQDRAITENISV</sequence>
<proteinExistence type="predicted"/>
<name>A0A8S5R289_9CAUD</name>
<dbReference type="Pfam" id="PF21825">
    <property type="entry name" value="crAss001_48"/>
    <property type="match status" value="1"/>
</dbReference>
<organism evidence="1">
    <name type="scientific">Siphoviridae sp. ctWWc42</name>
    <dbReference type="NCBI Taxonomy" id="2826361"/>
    <lineage>
        <taxon>Viruses</taxon>
        <taxon>Duplodnaviria</taxon>
        <taxon>Heunggongvirae</taxon>
        <taxon>Uroviricota</taxon>
        <taxon>Caudoviricetes</taxon>
    </lineage>
</organism>
<accession>A0A8S5R289</accession>
<dbReference type="EMBL" id="BK015795">
    <property type="protein sequence ID" value="DAE25266.1"/>
    <property type="molecule type" value="Genomic_DNA"/>
</dbReference>
<evidence type="ECO:0008006" key="2">
    <source>
        <dbReference type="Google" id="ProtNLM"/>
    </source>
</evidence>